<gene>
    <name evidence="2" type="primary">LOC109114150</name>
</gene>
<evidence type="ECO:0000313" key="2">
    <source>
        <dbReference type="RefSeq" id="XP_019051911.1"/>
    </source>
</evidence>
<name>A0A1U8Q1P6_NELNU</name>
<reference evidence="2" key="1">
    <citation type="submission" date="2025-08" db="UniProtKB">
        <authorList>
            <consortium name="RefSeq"/>
        </authorList>
    </citation>
    <scope>IDENTIFICATION</scope>
</reference>
<accession>A0A1U8Q1P6</accession>
<dbReference type="AlphaFoldDB" id="A0A1U8Q1P6"/>
<dbReference type="KEGG" id="nnu:109114150"/>
<keyword evidence="1" id="KW-1185">Reference proteome</keyword>
<dbReference type="RefSeq" id="XP_019051911.1">
    <property type="nucleotide sequence ID" value="XM_019196366.1"/>
</dbReference>
<dbReference type="InParanoid" id="A0A1U8Q1P6"/>
<dbReference type="GeneID" id="109114150"/>
<sequence>MGFPIWGNDHSRSHSKECHSHSGYYLFLTKIPPSFPTLIAQRKKRPFFFGSCPSPSSNQSIQDTRRCRTALRRDPPPALIRELPLTSSSNQSIQGINEVRNGRQRERMVRNLTWEGGISGRVADDDQRNEGIQMSYIRKTKLIVS</sequence>
<evidence type="ECO:0000313" key="1">
    <source>
        <dbReference type="Proteomes" id="UP000189703"/>
    </source>
</evidence>
<organism evidence="1 2">
    <name type="scientific">Nelumbo nucifera</name>
    <name type="common">Sacred lotus</name>
    <dbReference type="NCBI Taxonomy" id="4432"/>
    <lineage>
        <taxon>Eukaryota</taxon>
        <taxon>Viridiplantae</taxon>
        <taxon>Streptophyta</taxon>
        <taxon>Embryophyta</taxon>
        <taxon>Tracheophyta</taxon>
        <taxon>Spermatophyta</taxon>
        <taxon>Magnoliopsida</taxon>
        <taxon>Proteales</taxon>
        <taxon>Nelumbonaceae</taxon>
        <taxon>Nelumbo</taxon>
    </lineage>
</organism>
<dbReference type="Proteomes" id="UP000189703">
    <property type="component" value="Unplaced"/>
</dbReference>
<protein>
    <submittedName>
        <fullName evidence="2">Uncharacterized protein LOC109114150</fullName>
    </submittedName>
</protein>
<proteinExistence type="predicted"/>